<accession>A0A565BK78</accession>
<keyword evidence="2" id="KW-1185">Reference proteome</keyword>
<sequence length="90" mass="10422">MERLVWLLRGRLPAILPDLYENGGAPTNIKIDCDVTLFMAVRFSYPELTMCVTVGAEAVATYEFQCRTSFTVDWKNYLVQHEDEEQTLWT</sequence>
<dbReference type="AlphaFoldDB" id="A0A565BK78"/>
<comment type="caution">
    <text evidence="1">The sequence shown here is derived from an EMBL/GenBank/DDBJ whole genome shotgun (WGS) entry which is preliminary data.</text>
</comment>
<evidence type="ECO:0000313" key="2">
    <source>
        <dbReference type="Proteomes" id="UP000489600"/>
    </source>
</evidence>
<name>A0A565BK78_9BRAS</name>
<protein>
    <submittedName>
        <fullName evidence="1">Uncharacterized protein</fullName>
    </submittedName>
</protein>
<dbReference type="Proteomes" id="UP000489600">
    <property type="component" value="Unassembled WGS sequence"/>
</dbReference>
<dbReference type="EMBL" id="CABITT030000004">
    <property type="protein sequence ID" value="VVB02015.1"/>
    <property type="molecule type" value="Genomic_DNA"/>
</dbReference>
<evidence type="ECO:0000313" key="1">
    <source>
        <dbReference type="EMBL" id="VVB02015.1"/>
    </source>
</evidence>
<proteinExistence type="predicted"/>
<gene>
    <name evidence="1" type="ORF">ANE_LOCUS12459</name>
</gene>
<organism evidence="1 2">
    <name type="scientific">Arabis nemorensis</name>
    <dbReference type="NCBI Taxonomy" id="586526"/>
    <lineage>
        <taxon>Eukaryota</taxon>
        <taxon>Viridiplantae</taxon>
        <taxon>Streptophyta</taxon>
        <taxon>Embryophyta</taxon>
        <taxon>Tracheophyta</taxon>
        <taxon>Spermatophyta</taxon>
        <taxon>Magnoliopsida</taxon>
        <taxon>eudicotyledons</taxon>
        <taxon>Gunneridae</taxon>
        <taxon>Pentapetalae</taxon>
        <taxon>rosids</taxon>
        <taxon>malvids</taxon>
        <taxon>Brassicales</taxon>
        <taxon>Brassicaceae</taxon>
        <taxon>Arabideae</taxon>
        <taxon>Arabis</taxon>
    </lineage>
</organism>
<dbReference type="OrthoDB" id="1031727at2759"/>
<reference evidence="1" key="1">
    <citation type="submission" date="2019-07" db="EMBL/GenBank/DDBJ databases">
        <authorList>
            <person name="Dittberner H."/>
        </authorList>
    </citation>
    <scope>NUCLEOTIDE SEQUENCE [LARGE SCALE GENOMIC DNA]</scope>
</reference>